<dbReference type="AlphaFoldDB" id="A0A2G5K6E6"/>
<gene>
    <name evidence="2" type="ORF">BFP76_04845</name>
</gene>
<feature type="transmembrane region" description="Helical" evidence="1">
    <location>
        <begin position="36"/>
        <end position="54"/>
    </location>
</feature>
<accession>A0A2G5K6E6</accession>
<feature type="transmembrane region" description="Helical" evidence="1">
    <location>
        <begin position="60"/>
        <end position="80"/>
    </location>
</feature>
<organism evidence="2 3">
    <name type="scientific">Paramylibacter kogurei</name>
    <dbReference type="NCBI Taxonomy" id="1889778"/>
    <lineage>
        <taxon>Bacteria</taxon>
        <taxon>Pseudomonadati</taxon>
        <taxon>Pseudomonadota</taxon>
        <taxon>Alphaproteobacteria</taxon>
        <taxon>Rhodobacterales</taxon>
        <taxon>Paracoccaceae</taxon>
        <taxon>Paramylibacter</taxon>
    </lineage>
</organism>
<name>A0A2G5K6E6_9RHOB</name>
<proteinExistence type="predicted"/>
<sequence length="175" mass="19986">MSKAAEDSAVFFAATNRNDAPLFDHTIHAHRSLPRVGFVWLIGIICVMFLLPLGAFIGHIAMWIILGAMLITLAALWYFLERSYTDSKLCERIRIWPDTFTVERNNPRAPNQYWVTNPYWVRLKLQDTPIAQSYLTASDGKRTIELGAFLSPEERIALRNDIDTALKHLREPIGS</sequence>
<keyword evidence="1" id="KW-0472">Membrane</keyword>
<dbReference type="InterPro" id="IPR019253">
    <property type="entry name" value="DUF2244_TM"/>
</dbReference>
<evidence type="ECO:0000256" key="1">
    <source>
        <dbReference type="SAM" id="Phobius"/>
    </source>
</evidence>
<evidence type="ECO:0000313" key="2">
    <source>
        <dbReference type="EMBL" id="PIB25108.1"/>
    </source>
</evidence>
<dbReference type="EMBL" id="MDGM01000012">
    <property type="protein sequence ID" value="PIB25108.1"/>
    <property type="molecule type" value="Genomic_DNA"/>
</dbReference>
<dbReference type="Pfam" id="PF10003">
    <property type="entry name" value="DUF2244"/>
    <property type="match status" value="1"/>
</dbReference>
<evidence type="ECO:0008006" key="4">
    <source>
        <dbReference type="Google" id="ProtNLM"/>
    </source>
</evidence>
<dbReference type="Proteomes" id="UP000231516">
    <property type="component" value="Unassembled WGS sequence"/>
</dbReference>
<reference evidence="2 3" key="1">
    <citation type="submission" date="2016-08" db="EMBL/GenBank/DDBJ databases">
        <title>Draft genome of Amylibacter sp. strain 4G11.</title>
        <authorList>
            <person name="Wong S.-K."/>
            <person name="Hamasaki K."/>
            <person name="Yoshizawa S."/>
        </authorList>
    </citation>
    <scope>NUCLEOTIDE SEQUENCE [LARGE SCALE GENOMIC DNA]</scope>
    <source>
        <strain evidence="2 3">4G11</strain>
    </source>
</reference>
<keyword evidence="1" id="KW-1133">Transmembrane helix</keyword>
<keyword evidence="1" id="KW-0812">Transmembrane</keyword>
<comment type="caution">
    <text evidence="2">The sequence shown here is derived from an EMBL/GenBank/DDBJ whole genome shotgun (WGS) entry which is preliminary data.</text>
</comment>
<evidence type="ECO:0000313" key="3">
    <source>
        <dbReference type="Proteomes" id="UP000231516"/>
    </source>
</evidence>
<protein>
    <recommendedName>
        <fullName evidence="4">DUF2244 domain-containing protein</fullName>
    </recommendedName>
</protein>
<keyword evidence="3" id="KW-1185">Reference proteome</keyword>